<proteinExistence type="predicted"/>
<organism evidence="1 2">
    <name type="scientific">Paracoccus maritimus</name>
    <dbReference type="NCBI Taxonomy" id="2933292"/>
    <lineage>
        <taxon>Bacteria</taxon>
        <taxon>Pseudomonadati</taxon>
        <taxon>Pseudomonadota</taxon>
        <taxon>Alphaproteobacteria</taxon>
        <taxon>Rhodobacterales</taxon>
        <taxon>Paracoccaceae</taxon>
        <taxon>Paracoccus</taxon>
    </lineage>
</organism>
<comment type="caution">
    <text evidence="1">The sequence shown here is derived from an EMBL/GenBank/DDBJ whole genome shotgun (WGS) entry which is preliminary data.</text>
</comment>
<evidence type="ECO:0000313" key="1">
    <source>
        <dbReference type="EMBL" id="MCT4333280.1"/>
    </source>
</evidence>
<dbReference type="EMBL" id="JANAVZ010000005">
    <property type="protein sequence ID" value="MCT4333280.1"/>
    <property type="molecule type" value="Genomic_DNA"/>
</dbReference>
<gene>
    <name evidence="1" type="ORF">MU516_10425</name>
</gene>
<protein>
    <recommendedName>
        <fullName evidence="3">Abortive infection protein-like C-terminal domain-containing protein</fullName>
    </recommendedName>
</protein>
<dbReference type="RefSeq" id="WP_260277167.1">
    <property type="nucleotide sequence ID" value="NZ_JANAVZ010000005.1"/>
</dbReference>
<reference evidence="1 2" key="1">
    <citation type="submission" date="2022-04" db="EMBL/GenBank/DDBJ databases">
        <title>Paracoccus sp. YLB-12 draft genome sequence.</title>
        <authorList>
            <person name="Yu L."/>
        </authorList>
    </citation>
    <scope>NUCLEOTIDE SEQUENCE [LARGE SCALE GENOMIC DNA]</scope>
    <source>
        <strain evidence="1 2">YLB-12</strain>
    </source>
</reference>
<sequence>MEENASTLKKRLSFFQPQPINISSANPNQYVHPPFRDIATEAQIASNYRDEVAALAGRRSFVYNYVLAKHFEMRVSSAAEDVFDEYRSRVDDRLGNLIPDELRRLDSIRANLESENPEDWANAGHSCRRLLQAVADVLYPPTEDLAVGGNGKPIKVGPDNYINRLVLYCENTMASGVSSKVISSDLKYIGERLDSVFNAAQKGSHSDIDLSEAKRFVIHTYLVVGDILELHCEASGQLNLELPDDSPTPVADAVEAAPAAGYGERRNPCA</sequence>
<dbReference type="Proteomes" id="UP001320702">
    <property type="component" value="Unassembled WGS sequence"/>
</dbReference>
<evidence type="ECO:0000313" key="2">
    <source>
        <dbReference type="Proteomes" id="UP001320702"/>
    </source>
</evidence>
<keyword evidence="2" id="KW-1185">Reference proteome</keyword>
<evidence type="ECO:0008006" key="3">
    <source>
        <dbReference type="Google" id="ProtNLM"/>
    </source>
</evidence>
<accession>A0ABT2K9R9</accession>
<name>A0ABT2K9R9_9RHOB</name>